<sequence>MSVCHRSAGFLVGVLSRALCGEPVLLLPALIHLPLYDAERGQQFPFRTMCMLLSLCSLILGSAIAKSLFQAGILPDVWRSFVSPEQRQREEGPTAAAATSPPMDPTVPPAAETSVAQPADAGAVSSNVASPPSSAMSPPSDALSRRITPSAPAEGIAEQKQLSAVLQSMVASPPTAEGPASNSATANQGIHRKSKGQKSKKKRK</sequence>
<organism evidence="1 2">
    <name type="scientific">Hyalomma asiaticum</name>
    <name type="common">Tick</name>
    <dbReference type="NCBI Taxonomy" id="266040"/>
    <lineage>
        <taxon>Eukaryota</taxon>
        <taxon>Metazoa</taxon>
        <taxon>Ecdysozoa</taxon>
        <taxon>Arthropoda</taxon>
        <taxon>Chelicerata</taxon>
        <taxon>Arachnida</taxon>
        <taxon>Acari</taxon>
        <taxon>Parasitiformes</taxon>
        <taxon>Ixodida</taxon>
        <taxon>Ixodoidea</taxon>
        <taxon>Ixodidae</taxon>
        <taxon>Hyalomminae</taxon>
        <taxon>Hyalomma</taxon>
    </lineage>
</organism>
<accession>A0ACB7TF87</accession>
<comment type="caution">
    <text evidence="1">The sequence shown here is derived from an EMBL/GenBank/DDBJ whole genome shotgun (WGS) entry which is preliminary data.</text>
</comment>
<reference evidence="1" key="1">
    <citation type="submission" date="2020-05" db="EMBL/GenBank/DDBJ databases">
        <title>Large-scale comparative analyses of tick genomes elucidate their genetic diversity and vector capacities.</title>
        <authorList>
            <person name="Jia N."/>
            <person name="Wang J."/>
            <person name="Shi W."/>
            <person name="Du L."/>
            <person name="Sun Y."/>
            <person name="Zhan W."/>
            <person name="Jiang J."/>
            <person name="Wang Q."/>
            <person name="Zhang B."/>
            <person name="Ji P."/>
            <person name="Sakyi L.B."/>
            <person name="Cui X."/>
            <person name="Yuan T."/>
            <person name="Jiang B."/>
            <person name="Yang W."/>
            <person name="Lam T.T.-Y."/>
            <person name="Chang Q."/>
            <person name="Ding S."/>
            <person name="Wang X."/>
            <person name="Zhu J."/>
            <person name="Ruan X."/>
            <person name="Zhao L."/>
            <person name="Wei J."/>
            <person name="Que T."/>
            <person name="Du C."/>
            <person name="Cheng J."/>
            <person name="Dai P."/>
            <person name="Han X."/>
            <person name="Huang E."/>
            <person name="Gao Y."/>
            <person name="Liu J."/>
            <person name="Shao H."/>
            <person name="Ye R."/>
            <person name="Li L."/>
            <person name="Wei W."/>
            <person name="Wang X."/>
            <person name="Wang C."/>
            <person name="Yang T."/>
            <person name="Huo Q."/>
            <person name="Li W."/>
            <person name="Guo W."/>
            <person name="Chen H."/>
            <person name="Zhou L."/>
            <person name="Ni X."/>
            <person name="Tian J."/>
            <person name="Zhou Y."/>
            <person name="Sheng Y."/>
            <person name="Liu T."/>
            <person name="Pan Y."/>
            <person name="Xia L."/>
            <person name="Li J."/>
            <person name="Zhao F."/>
            <person name="Cao W."/>
        </authorList>
    </citation>
    <scope>NUCLEOTIDE SEQUENCE</scope>
    <source>
        <strain evidence="1">Hyas-2018</strain>
    </source>
</reference>
<name>A0ACB7TF87_HYAAI</name>
<dbReference type="Proteomes" id="UP000821845">
    <property type="component" value="Chromosome 1"/>
</dbReference>
<evidence type="ECO:0000313" key="2">
    <source>
        <dbReference type="Proteomes" id="UP000821845"/>
    </source>
</evidence>
<proteinExistence type="predicted"/>
<dbReference type="EMBL" id="CM023481">
    <property type="protein sequence ID" value="KAH6944047.1"/>
    <property type="molecule type" value="Genomic_DNA"/>
</dbReference>
<protein>
    <submittedName>
        <fullName evidence="1">Uncharacterized protein</fullName>
    </submittedName>
</protein>
<evidence type="ECO:0000313" key="1">
    <source>
        <dbReference type="EMBL" id="KAH6944047.1"/>
    </source>
</evidence>
<keyword evidence="2" id="KW-1185">Reference proteome</keyword>
<gene>
    <name evidence="1" type="ORF">HPB50_001420</name>
</gene>